<evidence type="ECO:0000313" key="3">
    <source>
        <dbReference type="Proteomes" id="UP001187192"/>
    </source>
</evidence>
<feature type="compositionally biased region" description="Low complexity" evidence="1">
    <location>
        <begin position="56"/>
        <end position="74"/>
    </location>
</feature>
<evidence type="ECO:0000313" key="2">
    <source>
        <dbReference type="EMBL" id="GMN47661.1"/>
    </source>
</evidence>
<sequence>MLISEGDAQIESSAFPHVWCRRRRGREGDFPAIFRRRDLCISSVRDDDGCDEERPPLAARASLSSTTTLSGAGD</sequence>
<protein>
    <submittedName>
        <fullName evidence="2">Uncharacterized protein</fullName>
    </submittedName>
</protein>
<evidence type="ECO:0000256" key="1">
    <source>
        <dbReference type="SAM" id="MobiDB-lite"/>
    </source>
</evidence>
<dbReference type="AlphaFoldDB" id="A0AA88ATS1"/>
<gene>
    <name evidence="2" type="ORF">TIFTF001_016841</name>
</gene>
<accession>A0AA88ATS1</accession>
<organism evidence="2 3">
    <name type="scientific">Ficus carica</name>
    <name type="common">Common fig</name>
    <dbReference type="NCBI Taxonomy" id="3494"/>
    <lineage>
        <taxon>Eukaryota</taxon>
        <taxon>Viridiplantae</taxon>
        <taxon>Streptophyta</taxon>
        <taxon>Embryophyta</taxon>
        <taxon>Tracheophyta</taxon>
        <taxon>Spermatophyta</taxon>
        <taxon>Magnoliopsida</taxon>
        <taxon>eudicotyledons</taxon>
        <taxon>Gunneridae</taxon>
        <taxon>Pentapetalae</taxon>
        <taxon>rosids</taxon>
        <taxon>fabids</taxon>
        <taxon>Rosales</taxon>
        <taxon>Moraceae</taxon>
        <taxon>Ficeae</taxon>
        <taxon>Ficus</taxon>
    </lineage>
</organism>
<feature type="compositionally biased region" description="Basic and acidic residues" evidence="1">
    <location>
        <begin position="45"/>
        <end position="55"/>
    </location>
</feature>
<reference evidence="2" key="1">
    <citation type="submission" date="2023-07" db="EMBL/GenBank/DDBJ databases">
        <title>draft genome sequence of fig (Ficus carica).</title>
        <authorList>
            <person name="Takahashi T."/>
            <person name="Nishimura K."/>
        </authorList>
    </citation>
    <scope>NUCLEOTIDE SEQUENCE</scope>
</reference>
<name>A0AA88ATS1_FICCA</name>
<dbReference type="EMBL" id="BTGU01000026">
    <property type="protein sequence ID" value="GMN47661.1"/>
    <property type="molecule type" value="Genomic_DNA"/>
</dbReference>
<dbReference type="Proteomes" id="UP001187192">
    <property type="component" value="Unassembled WGS sequence"/>
</dbReference>
<proteinExistence type="predicted"/>
<keyword evidence="3" id="KW-1185">Reference proteome</keyword>
<comment type="caution">
    <text evidence="2">The sequence shown here is derived from an EMBL/GenBank/DDBJ whole genome shotgun (WGS) entry which is preliminary data.</text>
</comment>
<feature type="region of interest" description="Disordered" evidence="1">
    <location>
        <begin position="45"/>
        <end position="74"/>
    </location>
</feature>